<dbReference type="Proteomes" id="UP000747542">
    <property type="component" value="Unassembled WGS sequence"/>
</dbReference>
<name>A0A8J5ND92_HOMAM</name>
<reference evidence="2" key="1">
    <citation type="journal article" date="2021" name="Sci. Adv.">
        <title>The American lobster genome reveals insights on longevity, neural, and immune adaptations.</title>
        <authorList>
            <person name="Polinski J.M."/>
            <person name="Zimin A.V."/>
            <person name="Clark K.F."/>
            <person name="Kohn A.B."/>
            <person name="Sadowski N."/>
            <person name="Timp W."/>
            <person name="Ptitsyn A."/>
            <person name="Khanna P."/>
            <person name="Romanova D.Y."/>
            <person name="Williams P."/>
            <person name="Greenwood S.J."/>
            <person name="Moroz L.L."/>
            <person name="Walt D.R."/>
            <person name="Bodnar A.G."/>
        </authorList>
    </citation>
    <scope>NUCLEOTIDE SEQUENCE</scope>
    <source>
        <strain evidence="2">GMGI-L3</strain>
    </source>
</reference>
<organism evidence="2 3">
    <name type="scientific">Homarus americanus</name>
    <name type="common">American lobster</name>
    <dbReference type="NCBI Taxonomy" id="6706"/>
    <lineage>
        <taxon>Eukaryota</taxon>
        <taxon>Metazoa</taxon>
        <taxon>Ecdysozoa</taxon>
        <taxon>Arthropoda</taxon>
        <taxon>Crustacea</taxon>
        <taxon>Multicrustacea</taxon>
        <taxon>Malacostraca</taxon>
        <taxon>Eumalacostraca</taxon>
        <taxon>Eucarida</taxon>
        <taxon>Decapoda</taxon>
        <taxon>Pleocyemata</taxon>
        <taxon>Astacidea</taxon>
        <taxon>Nephropoidea</taxon>
        <taxon>Nephropidae</taxon>
        <taxon>Homarus</taxon>
    </lineage>
</organism>
<sequence>MWKLVLVVMAMLHGAGSSDERATTNSRRKTQPDRGPERLLQLTVRSTVEAASLTTNFSCLGTFGLESREDHHGLYRLSRYKPPVVDVFRATKEMQEAAYLKGAGRLRVQQYNILPVHERYSLLAAAASPPNATFT</sequence>
<feature type="chain" id="PRO_5035264427" description="Secreted protein" evidence="1">
    <location>
        <begin position="18"/>
        <end position="135"/>
    </location>
</feature>
<comment type="caution">
    <text evidence="2">The sequence shown here is derived from an EMBL/GenBank/DDBJ whole genome shotgun (WGS) entry which is preliminary data.</text>
</comment>
<accession>A0A8J5ND92</accession>
<keyword evidence="1" id="KW-0732">Signal</keyword>
<evidence type="ECO:0008006" key="4">
    <source>
        <dbReference type="Google" id="ProtNLM"/>
    </source>
</evidence>
<dbReference type="AlphaFoldDB" id="A0A8J5ND92"/>
<proteinExistence type="predicted"/>
<keyword evidence="3" id="KW-1185">Reference proteome</keyword>
<feature type="signal peptide" evidence="1">
    <location>
        <begin position="1"/>
        <end position="17"/>
    </location>
</feature>
<protein>
    <recommendedName>
        <fullName evidence="4">Secreted protein</fullName>
    </recommendedName>
</protein>
<evidence type="ECO:0000313" key="3">
    <source>
        <dbReference type="Proteomes" id="UP000747542"/>
    </source>
</evidence>
<evidence type="ECO:0000313" key="2">
    <source>
        <dbReference type="EMBL" id="KAG7177850.1"/>
    </source>
</evidence>
<dbReference type="EMBL" id="JAHLQT010001662">
    <property type="protein sequence ID" value="KAG7177850.1"/>
    <property type="molecule type" value="Genomic_DNA"/>
</dbReference>
<gene>
    <name evidence="2" type="ORF">Hamer_G025104</name>
</gene>
<evidence type="ECO:0000256" key="1">
    <source>
        <dbReference type="SAM" id="SignalP"/>
    </source>
</evidence>